<organism evidence="2 3">
    <name type="scientific">Lachnellula occidentalis</name>
    <dbReference type="NCBI Taxonomy" id="215460"/>
    <lineage>
        <taxon>Eukaryota</taxon>
        <taxon>Fungi</taxon>
        <taxon>Dikarya</taxon>
        <taxon>Ascomycota</taxon>
        <taxon>Pezizomycotina</taxon>
        <taxon>Leotiomycetes</taxon>
        <taxon>Helotiales</taxon>
        <taxon>Lachnaceae</taxon>
        <taxon>Lachnellula</taxon>
    </lineage>
</organism>
<dbReference type="GO" id="GO:0051539">
    <property type="term" value="F:4 iron, 4 sulfur cluster binding"/>
    <property type="evidence" value="ECO:0007669"/>
    <property type="project" value="UniProtKB-KW"/>
</dbReference>
<evidence type="ECO:0000256" key="1">
    <source>
        <dbReference type="ARBA" id="ARBA00022485"/>
    </source>
</evidence>
<protein>
    <submittedName>
        <fullName evidence="2">Uncharacterized protein</fullName>
    </submittedName>
</protein>
<keyword evidence="1" id="KW-0479">Metal-binding</keyword>
<dbReference type="PANTHER" id="PTHR30538">
    <property type="entry name" value="LYSINE 2,3-AMINOMUTASE-RELATED"/>
    <property type="match status" value="1"/>
</dbReference>
<dbReference type="AlphaFoldDB" id="A0A8H8SAQ4"/>
<evidence type="ECO:0000313" key="3">
    <source>
        <dbReference type="Proteomes" id="UP000443090"/>
    </source>
</evidence>
<evidence type="ECO:0000313" key="2">
    <source>
        <dbReference type="EMBL" id="TVY48832.1"/>
    </source>
</evidence>
<keyword evidence="1" id="KW-0408">Iron</keyword>
<proteinExistence type="predicted"/>
<dbReference type="InterPro" id="IPR003739">
    <property type="entry name" value="Lys_aminomutase/Glu_NH3_mut"/>
</dbReference>
<accession>A0A8H8SAQ4</accession>
<sequence>MKWELYSKNIIKPLLATRAPHLNARHYDAAASVFPFRNNPYVVNKLIDWSNVPRDPIFRLTFPQPGMLKADQLESMLSAIDTTEMCNHISERIKRNFVVGRASSIREDLNAHPGGQKEENVPKLEGRDVLGIQHKYSETVLFFPAEVRSSLAL</sequence>
<dbReference type="EMBL" id="QGMI01000031">
    <property type="protein sequence ID" value="TVY48832.1"/>
    <property type="molecule type" value="Genomic_DNA"/>
</dbReference>
<dbReference type="Gene3D" id="3.20.20.70">
    <property type="entry name" value="Aldolase class I"/>
    <property type="match status" value="1"/>
</dbReference>
<dbReference type="OrthoDB" id="5396721at2759"/>
<reference evidence="2 3" key="1">
    <citation type="submission" date="2018-05" db="EMBL/GenBank/DDBJ databases">
        <title>Genome sequencing and assembly of the regulated plant pathogen Lachnellula willkommii and related sister species for the development of diagnostic species identification markers.</title>
        <authorList>
            <person name="Giroux E."/>
            <person name="Bilodeau G."/>
        </authorList>
    </citation>
    <scope>NUCLEOTIDE SEQUENCE [LARGE SCALE GENOMIC DNA]</scope>
    <source>
        <strain evidence="2 3">CBS 160.35</strain>
    </source>
</reference>
<dbReference type="InterPro" id="IPR013785">
    <property type="entry name" value="Aldolase_TIM"/>
</dbReference>
<name>A0A8H8SAQ4_9HELO</name>
<keyword evidence="1" id="KW-0004">4Fe-4S</keyword>
<dbReference type="Proteomes" id="UP000443090">
    <property type="component" value="Unassembled WGS sequence"/>
</dbReference>
<comment type="caution">
    <text evidence="2">The sequence shown here is derived from an EMBL/GenBank/DDBJ whole genome shotgun (WGS) entry which is preliminary data.</text>
</comment>
<gene>
    <name evidence="2" type="ORF">LOCC1_G001677</name>
</gene>
<dbReference type="PANTHER" id="PTHR30538:SF0">
    <property type="entry name" value="L-LYSINE 2,3-AMINOMUTASE AQ_1632-RELATED"/>
    <property type="match status" value="1"/>
</dbReference>
<keyword evidence="3" id="KW-1185">Reference proteome</keyword>
<keyword evidence="1" id="KW-0411">Iron-sulfur</keyword>